<dbReference type="GO" id="GO:0070290">
    <property type="term" value="F:N-acylphosphatidylethanolamine-specific phospholipase D activity"/>
    <property type="evidence" value="ECO:0007669"/>
    <property type="project" value="InterPro"/>
</dbReference>
<comment type="caution">
    <text evidence="2">The sequence shown here is derived from an EMBL/GenBank/DDBJ whole genome shotgun (WGS) entry which is preliminary data.</text>
</comment>
<dbReference type="PANTHER" id="PTHR15032">
    <property type="entry name" value="N-ACYL-PHOSPHATIDYLETHANOLAMINE-HYDROLYZING PHOSPHOLIPASE D"/>
    <property type="match status" value="1"/>
</dbReference>
<dbReference type="AlphaFoldDB" id="A0A2A4GA07"/>
<dbReference type="OrthoDB" id="9805728at2"/>
<dbReference type="Pfam" id="PF12706">
    <property type="entry name" value="Lactamase_B_2"/>
    <property type="match status" value="1"/>
</dbReference>
<accession>A0A2A4GA07</accession>
<reference evidence="2 3" key="1">
    <citation type="submission" date="2017-04" db="EMBL/GenBank/DDBJ databases">
        <title>A new member of the family Flavobacteriaceae isolated from ascidians.</title>
        <authorList>
            <person name="Chen L."/>
        </authorList>
    </citation>
    <scope>NUCLEOTIDE SEQUENCE [LARGE SCALE GENOMIC DNA]</scope>
    <source>
        <strain evidence="2 3">HQA918</strain>
    </source>
</reference>
<sequence>MLGITIGIVIGVFVLAYFLFVNLHPAFGADPSASDKVRFAKSPQYRDDVFRNIGGVENKMGFGDMFKSGVKYFQKQEGTVPESVPVQTLDSLEMTQYQGAGRMVWFGHSTFLWQIGGKNILLDPMFGTTPAPHPALGSKRFNTQLPLEIERLPKIDLVVFSHDHYDHLDYDSVLALKDKVERFVVPLGVGLHLYEWGVPKAQVEEMDWGEETQYENVFMACTPAQHFSGRKISNWGSTLWASWVLEVEGTKLFFSGDSGYGPHFKQIGETYGPFDMALMECGQYNELWKEIHMMPEQTVQAAIDVGAKEMMPIHWGAFKLAFHTWDDPVLRASKRSEELQMPMIVPKIGQWFTFGRTADYQENWWE</sequence>
<evidence type="ECO:0000313" key="3">
    <source>
        <dbReference type="Proteomes" id="UP000219559"/>
    </source>
</evidence>
<name>A0A2A4GA07_9FLAO</name>
<dbReference type="InterPro" id="IPR036866">
    <property type="entry name" value="RibonucZ/Hydroxyglut_hydro"/>
</dbReference>
<dbReference type="GO" id="GO:0005737">
    <property type="term" value="C:cytoplasm"/>
    <property type="evidence" value="ECO:0007669"/>
    <property type="project" value="TreeGrafter"/>
</dbReference>
<dbReference type="EMBL" id="NBWU01000003">
    <property type="protein sequence ID" value="PCE64592.1"/>
    <property type="molecule type" value="Genomic_DNA"/>
</dbReference>
<evidence type="ECO:0000313" key="2">
    <source>
        <dbReference type="EMBL" id="PCE64592.1"/>
    </source>
</evidence>
<dbReference type="InterPro" id="IPR001279">
    <property type="entry name" value="Metallo-B-lactamas"/>
</dbReference>
<dbReference type="PIRSF" id="PIRSF038896">
    <property type="entry name" value="NAPE-PLD"/>
    <property type="match status" value="1"/>
</dbReference>
<dbReference type="Gene3D" id="3.60.15.10">
    <property type="entry name" value="Ribonuclease Z/Hydroxyacylglutathione hydrolase-like"/>
    <property type="match status" value="1"/>
</dbReference>
<evidence type="ECO:0000259" key="1">
    <source>
        <dbReference type="Pfam" id="PF12706"/>
    </source>
</evidence>
<proteinExistence type="predicted"/>
<organism evidence="2 3">
    <name type="scientific">Sediminicola luteus</name>
    <dbReference type="NCBI Taxonomy" id="319238"/>
    <lineage>
        <taxon>Bacteria</taxon>
        <taxon>Pseudomonadati</taxon>
        <taxon>Bacteroidota</taxon>
        <taxon>Flavobacteriia</taxon>
        <taxon>Flavobacteriales</taxon>
        <taxon>Flavobacteriaceae</taxon>
        <taxon>Sediminicola</taxon>
    </lineage>
</organism>
<dbReference type="SUPFAM" id="SSF56281">
    <property type="entry name" value="Metallo-hydrolase/oxidoreductase"/>
    <property type="match status" value="1"/>
</dbReference>
<dbReference type="InterPro" id="IPR024884">
    <property type="entry name" value="NAPE-PLD"/>
</dbReference>
<dbReference type="PANTHER" id="PTHR15032:SF4">
    <property type="entry name" value="N-ACYL-PHOSPHATIDYLETHANOLAMINE-HYDROLYZING PHOSPHOLIPASE D"/>
    <property type="match status" value="1"/>
</dbReference>
<feature type="domain" description="Metallo-beta-lactamase" evidence="1">
    <location>
        <begin position="119"/>
        <end position="315"/>
    </location>
</feature>
<dbReference type="GO" id="GO:0008270">
    <property type="term" value="F:zinc ion binding"/>
    <property type="evidence" value="ECO:0007669"/>
    <property type="project" value="InterPro"/>
</dbReference>
<gene>
    <name evidence="2" type="ORF">B7P33_09950</name>
</gene>
<dbReference type="Proteomes" id="UP000219559">
    <property type="component" value="Unassembled WGS sequence"/>
</dbReference>
<protein>
    <recommendedName>
        <fullName evidence="1">Metallo-beta-lactamase domain-containing protein</fullName>
    </recommendedName>
</protein>
<keyword evidence="3" id="KW-1185">Reference proteome</keyword>